<protein>
    <recommendedName>
        <fullName evidence="6">Damage-inducible protein DinB</fullName>
    </recommendedName>
</protein>
<gene>
    <name evidence="4" type="ORF">NEOCIP111885_02902</name>
</gene>
<evidence type="ECO:0000256" key="3">
    <source>
        <dbReference type="PIRSR" id="PIRSR607837-1"/>
    </source>
</evidence>
<keyword evidence="5" id="KW-1185">Reference proteome</keyword>
<dbReference type="GO" id="GO:0046872">
    <property type="term" value="F:metal ion binding"/>
    <property type="evidence" value="ECO:0007669"/>
    <property type="project" value="UniProtKB-KW"/>
</dbReference>
<comment type="similarity">
    <text evidence="1">Belongs to the DinB family.</text>
</comment>
<evidence type="ECO:0000256" key="1">
    <source>
        <dbReference type="ARBA" id="ARBA00008635"/>
    </source>
</evidence>
<accession>A0A9C7GB67</accession>
<proteinExistence type="inferred from homology"/>
<feature type="binding site" evidence="3">
    <location>
        <position position="121"/>
    </location>
    <ligand>
        <name>a divalent metal cation</name>
        <dbReference type="ChEBI" id="CHEBI:60240"/>
    </ligand>
</feature>
<dbReference type="RefSeq" id="WP_230497397.1">
    <property type="nucleotide sequence ID" value="NZ_CAKJTG010000016.1"/>
</dbReference>
<dbReference type="InterPro" id="IPR034660">
    <property type="entry name" value="DinB/YfiT-like"/>
</dbReference>
<reference evidence="4" key="1">
    <citation type="submission" date="2021-10" db="EMBL/GenBank/DDBJ databases">
        <authorList>
            <person name="Criscuolo A."/>
        </authorList>
    </citation>
    <scope>NUCLEOTIDE SEQUENCE</scope>
    <source>
        <strain evidence="4">CIP111885</strain>
    </source>
</reference>
<evidence type="ECO:0000313" key="4">
    <source>
        <dbReference type="EMBL" id="CAG9609161.1"/>
    </source>
</evidence>
<feature type="binding site" evidence="3">
    <location>
        <position position="38"/>
    </location>
    <ligand>
        <name>a divalent metal cation</name>
        <dbReference type="ChEBI" id="CHEBI:60240"/>
    </ligand>
</feature>
<dbReference type="Pfam" id="PF05163">
    <property type="entry name" value="DinB"/>
    <property type="match status" value="1"/>
</dbReference>
<evidence type="ECO:0000256" key="2">
    <source>
        <dbReference type="ARBA" id="ARBA00022723"/>
    </source>
</evidence>
<comment type="caution">
    <text evidence="4">The sequence shown here is derived from an EMBL/GenBank/DDBJ whole genome shotgun (WGS) entry which is preliminary data.</text>
</comment>
<dbReference type="SUPFAM" id="SSF109854">
    <property type="entry name" value="DinB/YfiT-like putative metalloenzymes"/>
    <property type="match status" value="1"/>
</dbReference>
<sequence>MKTILKMYEHLDWANQRILETLQSMEGENQEANRLFSHILFAEKVWITRLQGLDSSRLPIWSSKVDIEVCANLVIQNKKSLTTFLTNISNTDLDKLISYSNSKGQEFKNSVRDILTHVALHGQYHRGQINSRLRADGSEPVNIDYITFVR</sequence>
<dbReference type="EMBL" id="CAKJTG010000016">
    <property type="protein sequence ID" value="CAG9609161.1"/>
    <property type="molecule type" value="Genomic_DNA"/>
</dbReference>
<dbReference type="InterPro" id="IPR007837">
    <property type="entry name" value="DinB"/>
</dbReference>
<name>A0A9C7GB67_9BACI</name>
<dbReference type="AlphaFoldDB" id="A0A9C7GB67"/>
<keyword evidence="2 3" id="KW-0479">Metal-binding</keyword>
<organism evidence="4 5">
    <name type="scientific">Pseudoneobacillus rhizosphaerae</name>
    <dbReference type="NCBI Taxonomy" id="2880968"/>
    <lineage>
        <taxon>Bacteria</taxon>
        <taxon>Bacillati</taxon>
        <taxon>Bacillota</taxon>
        <taxon>Bacilli</taxon>
        <taxon>Bacillales</taxon>
        <taxon>Bacillaceae</taxon>
        <taxon>Pseudoneobacillus</taxon>
    </lineage>
</organism>
<dbReference type="Proteomes" id="UP000789845">
    <property type="component" value="Unassembled WGS sequence"/>
</dbReference>
<dbReference type="PANTHER" id="PTHR37302">
    <property type="entry name" value="SLR1116 PROTEIN"/>
    <property type="match status" value="1"/>
</dbReference>
<feature type="binding site" evidence="3">
    <location>
        <position position="125"/>
    </location>
    <ligand>
        <name>a divalent metal cation</name>
        <dbReference type="ChEBI" id="CHEBI:60240"/>
    </ligand>
</feature>
<dbReference type="PANTHER" id="PTHR37302:SF3">
    <property type="entry name" value="DAMAGE-INDUCIBLE PROTEIN DINB"/>
    <property type="match status" value="1"/>
</dbReference>
<evidence type="ECO:0008006" key="6">
    <source>
        <dbReference type="Google" id="ProtNLM"/>
    </source>
</evidence>
<dbReference type="Gene3D" id="1.20.120.450">
    <property type="entry name" value="dinb family like domain"/>
    <property type="match status" value="1"/>
</dbReference>
<evidence type="ECO:0000313" key="5">
    <source>
        <dbReference type="Proteomes" id="UP000789845"/>
    </source>
</evidence>